<comment type="caution">
    <text evidence="2">The sequence shown here is derived from an EMBL/GenBank/DDBJ whole genome shotgun (WGS) entry which is preliminary data.</text>
</comment>
<reference evidence="2 3" key="1">
    <citation type="journal article" date="2018" name="Genome Biol. Evol.">
        <title>Multiple Roots of Fruiting Body Formation in Amoebozoa.</title>
        <authorList>
            <person name="Hillmann F."/>
            <person name="Forbes G."/>
            <person name="Novohradska S."/>
            <person name="Ferling I."/>
            <person name="Riege K."/>
            <person name="Groth M."/>
            <person name="Westermann M."/>
            <person name="Marz M."/>
            <person name="Spaller T."/>
            <person name="Winckler T."/>
            <person name="Schaap P."/>
            <person name="Glockner G."/>
        </authorList>
    </citation>
    <scope>NUCLEOTIDE SEQUENCE [LARGE SCALE GENOMIC DNA]</scope>
    <source>
        <strain evidence="2 3">Jena</strain>
    </source>
</reference>
<protein>
    <submittedName>
        <fullName evidence="2">Soluble scavenger receptor cysteine-rich domain-containing protein SSC5D</fullName>
    </submittedName>
</protein>
<organism evidence="2 3">
    <name type="scientific">Planoprotostelium fungivorum</name>
    <dbReference type="NCBI Taxonomy" id="1890364"/>
    <lineage>
        <taxon>Eukaryota</taxon>
        <taxon>Amoebozoa</taxon>
        <taxon>Evosea</taxon>
        <taxon>Variosea</taxon>
        <taxon>Cavosteliida</taxon>
        <taxon>Cavosteliaceae</taxon>
        <taxon>Planoprotostelium</taxon>
    </lineage>
</organism>
<evidence type="ECO:0000313" key="3">
    <source>
        <dbReference type="Proteomes" id="UP000241769"/>
    </source>
</evidence>
<evidence type="ECO:0000256" key="1">
    <source>
        <dbReference type="SAM" id="MobiDB-lite"/>
    </source>
</evidence>
<dbReference type="Proteomes" id="UP000241769">
    <property type="component" value="Unassembled WGS sequence"/>
</dbReference>
<gene>
    <name evidence="2" type="ORF">PROFUN_03269</name>
</gene>
<accession>A0A2P6NWL2</accession>
<dbReference type="InParanoid" id="A0A2P6NWL2"/>
<feature type="compositionally biased region" description="Polar residues" evidence="1">
    <location>
        <begin position="172"/>
        <end position="185"/>
    </location>
</feature>
<keyword evidence="3" id="KW-1185">Reference proteome</keyword>
<dbReference type="AlphaFoldDB" id="A0A2P6NWL2"/>
<feature type="region of interest" description="Disordered" evidence="1">
    <location>
        <begin position="17"/>
        <end position="46"/>
    </location>
</feature>
<dbReference type="EMBL" id="MDYQ01000011">
    <property type="protein sequence ID" value="PRP88355.1"/>
    <property type="molecule type" value="Genomic_DNA"/>
</dbReference>
<feature type="compositionally biased region" description="Low complexity" evidence="1">
    <location>
        <begin position="159"/>
        <end position="168"/>
    </location>
</feature>
<keyword evidence="2" id="KW-0675">Receptor</keyword>
<name>A0A2P6NWL2_9EUKA</name>
<feature type="region of interest" description="Disordered" evidence="1">
    <location>
        <begin position="132"/>
        <end position="253"/>
    </location>
</feature>
<feature type="compositionally biased region" description="Polar residues" evidence="1">
    <location>
        <begin position="201"/>
        <end position="242"/>
    </location>
</feature>
<proteinExistence type="predicted"/>
<sequence length="359" mass="39151">MSWNFADLEQMIFTTSSSDMNVSPSSSTEYIPSSRSNLSTPQSTPSSVVTPLITSTASGSNQFCCPHCGNQFLVTTTATIVPIPTPGPILVSPRAQTGANVPSLSPLNTDHVKISPRELYANTGLDSAASLRYDLPPEDQERRKRKSQSISVGRPSQVPSLPLLSPLPQISRDVTQDVSPRTNTIHHQPLPPPSLSHLTLGQSSIKNQELGQESVQNLSPRRTSGHQNTSSRSGALNRSNETPFHDGPSRVGSVKASTRLMPQMEISEGSPEVPAREPAPEWTSENHQFFLASYKNLLSVGQKPTASLILEEIIRIGGPTIPRHAVTLYLRKFERRVRSHQKKKGEIVEMGAEEVSEDL</sequence>
<evidence type="ECO:0000313" key="2">
    <source>
        <dbReference type="EMBL" id="PRP88355.1"/>
    </source>
</evidence>